<dbReference type="InterPro" id="IPR036249">
    <property type="entry name" value="Thioredoxin-like_sf"/>
</dbReference>
<accession>F6DBI7</accession>
<dbReference type="EMBL" id="CP002776">
    <property type="protein sequence ID" value="AEG32389.1"/>
    <property type="molecule type" value="Genomic_DNA"/>
</dbReference>
<dbReference type="STRING" id="717773.Thicy_1632"/>
<dbReference type="RefSeq" id="WP_013836159.1">
    <property type="nucleotide sequence ID" value="NC_015581.1"/>
</dbReference>
<dbReference type="Gene3D" id="3.40.30.10">
    <property type="entry name" value="Glutaredoxin"/>
    <property type="match status" value="1"/>
</dbReference>
<dbReference type="SUPFAM" id="SSF52833">
    <property type="entry name" value="Thioredoxin-like"/>
    <property type="match status" value="1"/>
</dbReference>
<feature type="domain" description="Thioredoxin-like fold" evidence="2">
    <location>
        <begin position="41"/>
        <end position="139"/>
    </location>
</feature>
<evidence type="ECO:0000313" key="3">
    <source>
        <dbReference type="EMBL" id="AEG32389.1"/>
    </source>
</evidence>
<dbReference type="PROSITE" id="PS51257">
    <property type="entry name" value="PROKAR_LIPOPROTEIN"/>
    <property type="match status" value="1"/>
</dbReference>
<dbReference type="OrthoDB" id="7066560at2"/>
<sequence>MFKKWIAMLLAVGFLAGCDQKAQASLLPEMDNFHFVAQQAREKNIPIMIMFTAYHCEFCSQVDAAVLTPMMRGGLYDGYAMYMRKVSTDNSRQLVFSPSETLSKFDFARMYRADITPTVIFVDWRGLPVAEPLVGSMDVQLYAAMIHQRLNVAYERIGNPMRLPVNPDQMRRPLP</sequence>
<keyword evidence="4" id="KW-1185">Reference proteome</keyword>
<dbReference type="Proteomes" id="UP000009232">
    <property type="component" value="Chromosome"/>
</dbReference>
<dbReference type="HOGENOM" id="CLU_115439_0_0_6"/>
<protein>
    <recommendedName>
        <fullName evidence="2">Thioredoxin-like fold domain-containing protein</fullName>
    </recommendedName>
</protein>
<reference evidence="3 4" key="1">
    <citation type="submission" date="2011-05" db="EMBL/GenBank/DDBJ databases">
        <title>Complete sequence of Thioalkalimicrobium cyclicum ALM1.</title>
        <authorList>
            <consortium name="US DOE Joint Genome Institute"/>
            <person name="Lucas S."/>
            <person name="Han J."/>
            <person name="Lapidus A."/>
            <person name="Cheng J.-F."/>
            <person name="Goodwin L."/>
            <person name="Pitluck S."/>
            <person name="Peters L."/>
            <person name="Mikhailova N."/>
            <person name="Davenport K."/>
            <person name="Han C."/>
            <person name="Tapia R."/>
            <person name="Land M."/>
            <person name="Hauser L."/>
            <person name="Kyrpides N."/>
            <person name="Ivanova N."/>
            <person name="Pagani I."/>
            <person name="Kappler U."/>
            <person name="Woyke T."/>
        </authorList>
    </citation>
    <scope>NUCLEOTIDE SEQUENCE [LARGE SCALE GENOMIC DNA]</scope>
    <source>
        <strain evidence="4">DSM 14477 / JCM 11371 / ALM1</strain>
    </source>
</reference>
<dbReference type="AlphaFoldDB" id="F6DBI7"/>
<gene>
    <name evidence="3" type="ordered locus">Thicy_1632</name>
</gene>
<organism evidence="3 4">
    <name type="scientific">Thiomicrospira cyclica (strain DSM 14477 / JCM 11371 / ALM1)</name>
    <name type="common">Thioalkalimicrobium cyclicum</name>
    <dbReference type="NCBI Taxonomy" id="717773"/>
    <lineage>
        <taxon>Bacteria</taxon>
        <taxon>Pseudomonadati</taxon>
        <taxon>Pseudomonadota</taxon>
        <taxon>Gammaproteobacteria</taxon>
        <taxon>Thiotrichales</taxon>
        <taxon>Piscirickettsiaceae</taxon>
        <taxon>Thiomicrospira</taxon>
    </lineage>
</organism>
<keyword evidence="1" id="KW-0732">Signal</keyword>
<proteinExistence type="predicted"/>
<feature type="signal peptide" evidence="1">
    <location>
        <begin position="1"/>
        <end position="24"/>
    </location>
</feature>
<dbReference type="KEGG" id="tcy:Thicy_1632"/>
<evidence type="ECO:0000259" key="2">
    <source>
        <dbReference type="Pfam" id="PF13098"/>
    </source>
</evidence>
<evidence type="ECO:0000313" key="4">
    <source>
        <dbReference type="Proteomes" id="UP000009232"/>
    </source>
</evidence>
<dbReference type="Pfam" id="PF13098">
    <property type="entry name" value="Thioredoxin_2"/>
    <property type="match status" value="1"/>
</dbReference>
<feature type="chain" id="PRO_5003338654" description="Thioredoxin-like fold domain-containing protein" evidence="1">
    <location>
        <begin position="25"/>
        <end position="175"/>
    </location>
</feature>
<dbReference type="eggNOG" id="COG2143">
    <property type="taxonomic scope" value="Bacteria"/>
</dbReference>
<dbReference type="InterPro" id="IPR012336">
    <property type="entry name" value="Thioredoxin-like_fold"/>
</dbReference>
<evidence type="ECO:0000256" key="1">
    <source>
        <dbReference type="SAM" id="SignalP"/>
    </source>
</evidence>
<name>F6DBI7_THICA</name>